<reference evidence="1" key="1">
    <citation type="journal article" date="2012" name="Science">
        <title>Fermentation, hydrogen, and sulfur metabolism in multiple uncultivated bacterial phyla.</title>
        <authorList>
            <person name="Wrighton K.C."/>
            <person name="Thomas B.C."/>
            <person name="Sharon I."/>
            <person name="Miller C.S."/>
            <person name="Castelle C.J."/>
            <person name="VerBerkmoes N.C."/>
            <person name="Wilkins M.J."/>
            <person name="Hettich R.L."/>
            <person name="Lipton M.S."/>
            <person name="Williams K.H."/>
            <person name="Long P.E."/>
            <person name="Banfield J.F."/>
        </authorList>
    </citation>
    <scope>NUCLEOTIDE SEQUENCE [LARGE SCALE GENOMIC DNA]</scope>
</reference>
<name>K2AY82_9BACT</name>
<organism evidence="1">
    <name type="scientific">uncultured bacterium</name>
    <name type="common">gcode 4</name>
    <dbReference type="NCBI Taxonomy" id="1234023"/>
    <lineage>
        <taxon>Bacteria</taxon>
        <taxon>environmental samples</taxon>
    </lineage>
</organism>
<comment type="caution">
    <text evidence="1">The sequence shown here is derived from an EMBL/GenBank/DDBJ whole genome shotgun (WGS) entry which is preliminary data.</text>
</comment>
<protein>
    <submittedName>
        <fullName evidence="1">Uncharacterized protein</fullName>
    </submittedName>
</protein>
<gene>
    <name evidence="1" type="ORF">ACD_49C00023G0005</name>
</gene>
<evidence type="ECO:0000313" key="1">
    <source>
        <dbReference type="EMBL" id="EKD66662.1"/>
    </source>
</evidence>
<sequence length="244" mass="28944">MWLDNLDDLDSWEVSAQTRETSEQQKEKKDSYKKWLAWIQRTQKDEKKAKKDEDFLFLIISKILEDKKYDILLPFIVELLEIGTPSNFILWGLSLVYEPAVEIIRNNYSGKEWLILTNSNSPLPPGEESGVRDNKLTFDYQKTSELIEFSEENLDKILRNRINEWIEDIYKVVSNDPSTIISNRFLSLTSDKEKIKFINFLSSLLTFFFYDLNIVIQKNTAFNYSEFILWEIIKKVSRLELEEI</sequence>
<dbReference type="EMBL" id="AMFJ01021609">
    <property type="protein sequence ID" value="EKD66662.1"/>
    <property type="molecule type" value="Genomic_DNA"/>
</dbReference>
<proteinExistence type="predicted"/>
<dbReference type="AlphaFoldDB" id="K2AY82"/>
<accession>K2AY82</accession>